<evidence type="ECO:0000256" key="5">
    <source>
        <dbReference type="ARBA" id="ARBA00022989"/>
    </source>
</evidence>
<keyword evidence="4 8" id="KW-0812">Transmembrane</keyword>
<proteinExistence type="inferred from homology"/>
<evidence type="ECO:0000256" key="2">
    <source>
        <dbReference type="ARBA" id="ARBA00010992"/>
    </source>
</evidence>
<dbReference type="InterPro" id="IPR005828">
    <property type="entry name" value="MFS_sugar_transport-like"/>
</dbReference>
<feature type="transmembrane region" description="Helical" evidence="8">
    <location>
        <begin position="252"/>
        <end position="275"/>
    </location>
</feature>
<dbReference type="PROSITE" id="PS00216">
    <property type="entry name" value="SUGAR_TRANSPORT_1"/>
    <property type="match status" value="1"/>
</dbReference>
<dbReference type="Gene3D" id="1.20.1250.20">
    <property type="entry name" value="MFS general substrate transporter like domains"/>
    <property type="match status" value="1"/>
</dbReference>
<gene>
    <name evidence="10" type="ORF">MIU77_14400</name>
</gene>
<dbReference type="SUPFAM" id="SSF103473">
    <property type="entry name" value="MFS general substrate transporter"/>
    <property type="match status" value="1"/>
</dbReference>
<dbReference type="PANTHER" id="PTHR48020:SF12">
    <property type="entry name" value="PROTON MYO-INOSITOL COTRANSPORTER"/>
    <property type="match status" value="1"/>
</dbReference>
<keyword evidence="6 8" id="KW-0472">Membrane</keyword>
<feature type="transmembrane region" description="Helical" evidence="8">
    <location>
        <begin position="55"/>
        <end position="76"/>
    </location>
</feature>
<evidence type="ECO:0000313" key="10">
    <source>
        <dbReference type="EMBL" id="ULN54687.2"/>
    </source>
</evidence>
<dbReference type="EMBL" id="CP092365">
    <property type="protein sequence ID" value="ULN54687.2"/>
    <property type="molecule type" value="Genomic_DNA"/>
</dbReference>
<comment type="similarity">
    <text evidence="2 7">Belongs to the major facilitator superfamily. Sugar transporter (TC 2.A.1.1) family.</text>
</comment>
<dbReference type="NCBIfam" id="TIGR00879">
    <property type="entry name" value="SP"/>
    <property type="match status" value="1"/>
</dbReference>
<feature type="transmembrane region" description="Helical" evidence="8">
    <location>
        <begin position="287"/>
        <end position="312"/>
    </location>
</feature>
<evidence type="ECO:0000256" key="8">
    <source>
        <dbReference type="SAM" id="Phobius"/>
    </source>
</evidence>
<evidence type="ECO:0000256" key="3">
    <source>
        <dbReference type="ARBA" id="ARBA00022448"/>
    </source>
</evidence>
<evidence type="ECO:0000259" key="9">
    <source>
        <dbReference type="PROSITE" id="PS50850"/>
    </source>
</evidence>
<dbReference type="InterPro" id="IPR050814">
    <property type="entry name" value="Myo-inositol_Transporter"/>
</dbReference>
<feature type="transmembrane region" description="Helical" evidence="8">
    <location>
        <begin position="12"/>
        <end position="30"/>
    </location>
</feature>
<feature type="transmembrane region" description="Helical" evidence="8">
    <location>
        <begin position="388"/>
        <end position="411"/>
    </location>
</feature>
<comment type="subcellular location">
    <subcellularLocation>
        <location evidence="1">Cell membrane</location>
        <topology evidence="1">Multi-pass membrane protein</topology>
    </subcellularLocation>
</comment>
<evidence type="ECO:0000256" key="7">
    <source>
        <dbReference type="RuleBase" id="RU003346"/>
    </source>
</evidence>
<name>A0ABY3U9C9_9MYCO</name>
<dbReference type="PROSITE" id="PS50850">
    <property type="entry name" value="MFS"/>
    <property type="match status" value="1"/>
</dbReference>
<evidence type="ECO:0000256" key="1">
    <source>
        <dbReference type="ARBA" id="ARBA00004651"/>
    </source>
</evidence>
<dbReference type="InterPro" id="IPR020846">
    <property type="entry name" value="MFS_dom"/>
</dbReference>
<organism evidence="10 11">
    <name type="scientific">Mycolicibacillus parakoreensis</name>
    <dbReference type="NCBI Taxonomy" id="1069221"/>
    <lineage>
        <taxon>Bacteria</taxon>
        <taxon>Bacillati</taxon>
        <taxon>Actinomycetota</taxon>
        <taxon>Actinomycetes</taxon>
        <taxon>Mycobacteriales</taxon>
        <taxon>Mycobacteriaceae</taxon>
        <taxon>Mycolicibacillus</taxon>
    </lineage>
</organism>
<keyword evidence="3 7" id="KW-0813">Transport</keyword>
<keyword evidence="5 8" id="KW-1133">Transmembrane helix</keyword>
<feature type="transmembrane region" description="Helical" evidence="8">
    <location>
        <begin position="83"/>
        <end position="104"/>
    </location>
</feature>
<dbReference type="PROSITE" id="PS00217">
    <property type="entry name" value="SUGAR_TRANSPORT_2"/>
    <property type="match status" value="1"/>
</dbReference>
<feature type="domain" description="Major facilitator superfamily (MFS) profile" evidence="9">
    <location>
        <begin position="17"/>
        <end position="442"/>
    </location>
</feature>
<feature type="transmembrane region" description="Helical" evidence="8">
    <location>
        <begin position="319"/>
        <end position="345"/>
    </location>
</feature>
<sequence>MGALAELRRSSPMTVLVGAAAAGVGFLYGYDLSTLAASLLFLQTDFGLSSAGQELIALAAVVGQLLGAAAGGWLANTAGRRRCMVALTAGYALCALVSAAAVGIPMLLGARFLLGVALGVAIVVVPVFVAESVPAAVRGALLVLYGLATVCGIIGGYLGAYLLSGLDSWRWLLGVAAVPAVGVLVLLRRVPDTARWYLLRGRPTQARRVLQRVDPGVDADAELTEIARVVAAEQAQHVGVLREMLRLPYLRATVFVVGLGFFIQITGINAIVYYSPRLFETMGFSGYAALLALPALVQLCALAAVAVSLLLVDKVGRRPILLTGIAVMIVADALLIVVFAAAGAFGAAVPYLQFGAVVAFTVAYTFGFGSLVWVYAGESLPARLRSMGSSAMLTANLLANAVVVGVFLTLLERLGGAGTFAVFAVMAVLGFGFVYRYAPETKGRQLEDIRHYWENGCRWPDPMPAEPR</sequence>
<reference evidence="10" key="1">
    <citation type="submission" date="2022-08" db="EMBL/GenBank/DDBJ databases">
        <title>Complete genome sequence of 14 non-tuberculosis mycobacteria type-strains.</title>
        <authorList>
            <person name="Igarashi Y."/>
            <person name="Osugi A."/>
            <person name="Mitarai S."/>
        </authorList>
    </citation>
    <scope>NUCLEOTIDE SEQUENCE</scope>
    <source>
        <strain evidence="10">DSM 45575</strain>
    </source>
</reference>
<dbReference type="PANTHER" id="PTHR48020">
    <property type="entry name" value="PROTON MYO-INOSITOL COTRANSPORTER"/>
    <property type="match status" value="1"/>
</dbReference>
<feature type="transmembrane region" description="Helical" evidence="8">
    <location>
        <begin position="142"/>
        <end position="163"/>
    </location>
</feature>
<dbReference type="PRINTS" id="PR00171">
    <property type="entry name" value="SUGRTRNSPORT"/>
</dbReference>
<feature type="transmembrane region" description="Helical" evidence="8">
    <location>
        <begin position="351"/>
        <end position="376"/>
    </location>
</feature>
<dbReference type="InterPro" id="IPR003663">
    <property type="entry name" value="Sugar/inositol_transpt"/>
</dbReference>
<feature type="transmembrane region" description="Helical" evidence="8">
    <location>
        <begin position="169"/>
        <end position="187"/>
    </location>
</feature>
<keyword evidence="11" id="KW-1185">Reference proteome</keyword>
<evidence type="ECO:0000256" key="4">
    <source>
        <dbReference type="ARBA" id="ARBA00022692"/>
    </source>
</evidence>
<dbReference type="Proteomes" id="UP001055200">
    <property type="component" value="Chromosome"/>
</dbReference>
<dbReference type="InterPro" id="IPR036259">
    <property type="entry name" value="MFS_trans_sf"/>
</dbReference>
<feature type="transmembrane region" description="Helical" evidence="8">
    <location>
        <begin position="110"/>
        <end position="130"/>
    </location>
</feature>
<feature type="transmembrane region" description="Helical" evidence="8">
    <location>
        <begin position="417"/>
        <end position="435"/>
    </location>
</feature>
<protein>
    <submittedName>
        <fullName evidence="10">Sugar porter family MFS transporter</fullName>
    </submittedName>
</protein>
<dbReference type="Pfam" id="PF00083">
    <property type="entry name" value="Sugar_tr"/>
    <property type="match status" value="1"/>
</dbReference>
<evidence type="ECO:0000313" key="11">
    <source>
        <dbReference type="Proteomes" id="UP001055200"/>
    </source>
</evidence>
<evidence type="ECO:0000256" key="6">
    <source>
        <dbReference type="ARBA" id="ARBA00023136"/>
    </source>
</evidence>
<accession>A0ABY3U9C9</accession>
<dbReference type="InterPro" id="IPR005829">
    <property type="entry name" value="Sugar_transporter_CS"/>
</dbReference>